<dbReference type="SUPFAM" id="SSF54447">
    <property type="entry name" value="ssDNA-binding transcriptional regulator domain"/>
    <property type="match status" value="1"/>
</dbReference>
<organism evidence="4 5">
    <name type="scientific">Trema orientale</name>
    <name type="common">Charcoal tree</name>
    <name type="synonym">Celtis orientalis</name>
    <dbReference type="NCBI Taxonomy" id="63057"/>
    <lineage>
        <taxon>Eukaryota</taxon>
        <taxon>Viridiplantae</taxon>
        <taxon>Streptophyta</taxon>
        <taxon>Embryophyta</taxon>
        <taxon>Tracheophyta</taxon>
        <taxon>Spermatophyta</taxon>
        <taxon>Magnoliopsida</taxon>
        <taxon>eudicotyledons</taxon>
        <taxon>Gunneridae</taxon>
        <taxon>Pentapetalae</taxon>
        <taxon>rosids</taxon>
        <taxon>fabids</taxon>
        <taxon>Rosales</taxon>
        <taxon>Cannabaceae</taxon>
        <taxon>Trema</taxon>
    </lineage>
</organism>
<dbReference type="FunCoup" id="A0A2P5FHK9">
    <property type="interactions" value="462"/>
</dbReference>
<dbReference type="Proteomes" id="UP000237000">
    <property type="component" value="Unassembled WGS sequence"/>
</dbReference>
<feature type="domain" description="DEK-C" evidence="3">
    <location>
        <begin position="8"/>
        <end position="60"/>
    </location>
</feature>
<dbReference type="FunFam" id="2.30.31.10:FF:000011">
    <property type="entry name" value="RNA polymerase II transcriptional coactivator KELP"/>
    <property type="match status" value="1"/>
</dbReference>
<evidence type="ECO:0000256" key="1">
    <source>
        <dbReference type="SAM" id="MobiDB-lite"/>
    </source>
</evidence>
<dbReference type="InterPro" id="IPR009044">
    <property type="entry name" value="ssDNA-bd_transcriptional_reg"/>
</dbReference>
<dbReference type="GO" id="GO:0006355">
    <property type="term" value="P:regulation of DNA-templated transcription"/>
    <property type="evidence" value="ECO:0007669"/>
    <property type="project" value="InterPro"/>
</dbReference>
<dbReference type="InParanoid" id="A0A2P5FHK9"/>
<dbReference type="Pfam" id="PF02229">
    <property type="entry name" value="PC4"/>
    <property type="match status" value="1"/>
</dbReference>
<dbReference type="Pfam" id="PF14223">
    <property type="entry name" value="Retrotran_gag_2"/>
    <property type="match status" value="1"/>
</dbReference>
<dbReference type="InterPro" id="IPR014876">
    <property type="entry name" value="DEK_C"/>
</dbReference>
<evidence type="ECO:0000313" key="5">
    <source>
        <dbReference type="Proteomes" id="UP000237000"/>
    </source>
</evidence>
<evidence type="ECO:0000259" key="3">
    <source>
        <dbReference type="Pfam" id="PF08766"/>
    </source>
</evidence>
<dbReference type="OrthoDB" id="2505440at2759"/>
<proteinExistence type="predicted"/>
<sequence>MEAERVRKIEETVVEILKKTNLEEATEFKVRAAASERLGIDLSERAEYKTLVRSTVEKFLVSEEQLVLEKRNNEGGDRFICKLSEKRNVMVHDFRGKTLVSIREFYRKDGKQLPSGKGISLSAEQWSAFRKSVPAIEEVIRKMDSKLRSELDGKQTEDVSNSTTDDHPCELRIETGRFDGKNYQVWAQQMELLLKQLKIEYVLTEMCTSVTLGPEASIQEINRAKAAEQKWFNDDYMCFCHILNSLSDNLFNLYSKKTMTAKELWEELKLAYLCEEYGPKRSQVKKYIEFQMVEEKSVLEQVQEINNIADSIVAAGMPIEERFHVSVIISKLPPSWKDLYVKLMCEEYLPFWMLMNRLGVEEELRNQCKQKVPDLVGYNNLPDKNVSGMRYPKPHFFHSKKRDLEMDNKEFVEKRNEDNGSLPANAEVNMVDGAANS</sequence>
<dbReference type="STRING" id="63057.A0A2P5FHK9"/>
<dbReference type="Pfam" id="PF08766">
    <property type="entry name" value="DEK_C"/>
    <property type="match status" value="1"/>
</dbReference>
<dbReference type="Gene3D" id="2.30.31.10">
    <property type="entry name" value="Transcriptional Coactivator Pc4, Chain A"/>
    <property type="match status" value="1"/>
</dbReference>
<evidence type="ECO:0000259" key="2">
    <source>
        <dbReference type="Pfam" id="PF02229"/>
    </source>
</evidence>
<accession>A0A2P5FHK9</accession>
<feature type="region of interest" description="Disordered" evidence="1">
    <location>
        <begin position="412"/>
        <end position="437"/>
    </location>
</feature>
<dbReference type="AlphaFoldDB" id="A0A2P5FHK9"/>
<evidence type="ECO:0000313" key="4">
    <source>
        <dbReference type="EMBL" id="PON97291.1"/>
    </source>
</evidence>
<name>A0A2P5FHK9_TREOI</name>
<dbReference type="EMBL" id="JXTC01000033">
    <property type="protein sequence ID" value="PON97291.1"/>
    <property type="molecule type" value="Genomic_DNA"/>
</dbReference>
<comment type="caution">
    <text evidence="4">The sequence shown here is derived from an EMBL/GenBank/DDBJ whole genome shotgun (WGS) entry which is preliminary data.</text>
</comment>
<dbReference type="PANTHER" id="PTHR47592">
    <property type="entry name" value="PBF68 PROTEIN"/>
    <property type="match status" value="1"/>
</dbReference>
<dbReference type="InterPro" id="IPR003173">
    <property type="entry name" value="PC4_C"/>
</dbReference>
<keyword evidence="5" id="KW-1185">Reference proteome</keyword>
<feature type="domain" description="Transcriptional coactivator p15 (PC4) C-terminal" evidence="2">
    <location>
        <begin position="81"/>
        <end position="131"/>
    </location>
</feature>
<dbReference type="PANTHER" id="PTHR47592:SF6">
    <property type="entry name" value="PBF68 PROTEIN"/>
    <property type="match status" value="1"/>
</dbReference>
<dbReference type="GO" id="GO:0003677">
    <property type="term" value="F:DNA binding"/>
    <property type="evidence" value="ECO:0007669"/>
    <property type="project" value="InterPro"/>
</dbReference>
<reference evidence="5" key="1">
    <citation type="submission" date="2016-06" db="EMBL/GenBank/DDBJ databases">
        <title>Parallel loss of symbiosis genes in relatives of nitrogen-fixing non-legume Parasponia.</title>
        <authorList>
            <person name="Van Velzen R."/>
            <person name="Holmer R."/>
            <person name="Bu F."/>
            <person name="Rutten L."/>
            <person name="Van Zeijl A."/>
            <person name="Liu W."/>
            <person name="Santuari L."/>
            <person name="Cao Q."/>
            <person name="Sharma T."/>
            <person name="Shen D."/>
            <person name="Roswanjaya Y."/>
            <person name="Wardhani T."/>
            <person name="Kalhor M.S."/>
            <person name="Jansen J."/>
            <person name="Van den Hoogen J."/>
            <person name="Gungor B."/>
            <person name="Hartog M."/>
            <person name="Hontelez J."/>
            <person name="Verver J."/>
            <person name="Yang W.-C."/>
            <person name="Schijlen E."/>
            <person name="Repin R."/>
            <person name="Schilthuizen M."/>
            <person name="Schranz E."/>
            <person name="Heidstra R."/>
            <person name="Miyata K."/>
            <person name="Fedorova E."/>
            <person name="Kohlen W."/>
            <person name="Bisseling T."/>
            <person name="Smit S."/>
            <person name="Geurts R."/>
        </authorList>
    </citation>
    <scope>NUCLEOTIDE SEQUENCE [LARGE SCALE GENOMIC DNA]</scope>
    <source>
        <strain evidence="5">cv. RG33-2</strain>
    </source>
</reference>
<dbReference type="SUPFAM" id="SSF109715">
    <property type="entry name" value="DEK C-terminal domain"/>
    <property type="match status" value="1"/>
</dbReference>
<gene>
    <name evidence="4" type="ORF">TorRG33x02_070470</name>
</gene>
<protein>
    <submittedName>
        <fullName evidence="4">RNA polymerase II transcriptional coactivator KELP</fullName>
    </submittedName>
</protein>